<accession>A0A4P7NSS1</accession>
<organism evidence="1 2">
    <name type="scientific">Pyricularia oryzae</name>
    <name type="common">Rice blast fungus</name>
    <name type="synonym">Magnaporthe oryzae</name>
    <dbReference type="NCBI Taxonomy" id="318829"/>
    <lineage>
        <taxon>Eukaryota</taxon>
        <taxon>Fungi</taxon>
        <taxon>Dikarya</taxon>
        <taxon>Ascomycota</taxon>
        <taxon>Pezizomycotina</taxon>
        <taxon>Sordariomycetes</taxon>
        <taxon>Sordariomycetidae</taxon>
        <taxon>Magnaporthales</taxon>
        <taxon>Pyriculariaceae</taxon>
        <taxon>Pyricularia</taxon>
    </lineage>
</organism>
<dbReference type="Proteomes" id="UP000294847">
    <property type="component" value="Chromosome 7"/>
</dbReference>
<dbReference type="AlphaFoldDB" id="A0A4P7NSS1"/>
<reference evidence="1 2" key="1">
    <citation type="journal article" date="2019" name="Mol. Biol. Evol.">
        <title>Blast fungal genomes show frequent chromosomal changes, gene gains and losses, and effector gene turnover.</title>
        <authorList>
            <person name="Gomez Luciano L.B."/>
            <person name="Jason Tsai I."/>
            <person name="Chuma I."/>
            <person name="Tosa Y."/>
            <person name="Chen Y.H."/>
            <person name="Li J.Y."/>
            <person name="Li M.Y."/>
            <person name="Jade Lu M.Y."/>
            <person name="Nakayashiki H."/>
            <person name="Li W.H."/>
        </authorList>
    </citation>
    <scope>NUCLEOTIDE SEQUENCE [LARGE SCALE GENOMIC DNA]</scope>
    <source>
        <strain evidence="1">MZ5-1-6</strain>
    </source>
</reference>
<evidence type="ECO:0000313" key="1">
    <source>
        <dbReference type="EMBL" id="QBZ65517.1"/>
    </source>
</evidence>
<dbReference type="EMBL" id="CP034210">
    <property type="protein sequence ID" value="QBZ65517.1"/>
    <property type="molecule type" value="Genomic_DNA"/>
</dbReference>
<proteinExistence type="predicted"/>
<evidence type="ECO:0000313" key="2">
    <source>
        <dbReference type="Proteomes" id="UP000294847"/>
    </source>
</evidence>
<gene>
    <name evidence="1" type="ORF">PoMZ_12479</name>
</gene>
<protein>
    <submittedName>
        <fullName evidence="1">Uncharacterized protein</fullName>
    </submittedName>
</protein>
<name>A0A4P7NSS1_PYROR</name>
<sequence>MRLAESAVLIVCRVCSTKDCGVSAHCVSSRIKRDNDPNKQRRQLRVRFGKSLQARDILVADPAKEILRRAHAILCEPRATIG</sequence>